<sequence length="65" mass="7340">MFPKEIETTKEGRWKMKLNSSFTTPLIGGCNDDILLGTNKMPHIESIFSLIADLLGIFQSKIQQL</sequence>
<dbReference type="AlphaFoldDB" id="A0A2P2PZU9"/>
<evidence type="ECO:0000313" key="1">
    <source>
        <dbReference type="EMBL" id="MBX60251.1"/>
    </source>
</evidence>
<proteinExistence type="predicted"/>
<dbReference type="PROSITE" id="PS51257">
    <property type="entry name" value="PROKAR_LIPOPROTEIN"/>
    <property type="match status" value="1"/>
</dbReference>
<protein>
    <submittedName>
        <fullName evidence="1">Uncharacterized protein</fullName>
    </submittedName>
</protein>
<accession>A0A2P2PZU9</accession>
<name>A0A2P2PZU9_RHIMU</name>
<dbReference type="EMBL" id="GGEC01079767">
    <property type="protein sequence ID" value="MBX60251.1"/>
    <property type="molecule type" value="Transcribed_RNA"/>
</dbReference>
<organism evidence="1">
    <name type="scientific">Rhizophora mucronata</name>
    <name type="common">Asiatic mangrove</name>
    <dbReference type="NCBI Taxonomy" id="61149"/>
    <lineage>
        <taxon>Eukaryota</taxon>
        <taxon>Viridiplantae</taxon>
        <taxon>Streptophyta</taxon>
        <taxon>Embryophyta</taxon>
        <taxon>Tracheophyta</taxon>
        <taxon>Spermatophyta</taxon>
        <taxon>Magnoliopsida</taxon>
        <taxon>eudicotyledons</taxon>
        <taxon>Gunneridae</taxon>
        <taxon>Pentapetalae</taxon>
        <taxon>rosids</taxon>
        <taxon>fabids</taxon>
        <taxon>Malpighiales</taxon>
        <taxon>Rhizophoraceae</taxon>
        <taxon>Rhizophora</taxon>
    </lineage>
</organism>
<reference evidence="1" key="1">
    <citation type="submission" date="2018-02" db="EMBL/GenBank/DDBJ databases">
        <title>Rhizophora mucronata_Transcriptome.</title>
        <authorList>
            <person name="Meera S.P."/>
            <person name="Sreeshan A."/>
            <person name="Augustine A."/>
        </authorList>
    </citation>
    <scope>NUCLEOTIDE SEQUENCE</scope>
    <source>
        <tissue evidence="1">Leaf</tissue>
    </source>
</reference>